<keyword evidence="7 9" id="KW-1133">Transmembrane helix</keyword>
<feature type="transmembrane region" description="Helical" evidence="9">
    <location>
        <begin position="73"/>
        <end position="100"/>
    </location>
</feature>
<dbReference type="CDD" id="cd06261">
    <property type="entry name" value="TM_PBP2"/>
    <property type="match status" value="1"/>
</dbReference>
<dbReference type="Gene3D" id="1.10.3720.10">
    <property type="entry name" value="MetI-like"/>
    <property type="match status" value="1"/>
</dbReference>
<dbReference type="Gene3D" id="1.20.58.370">
    <property type="entry name" value="MalF N-terminal region-like"/>
    <property type="match status" value="1"/>
</dbReference>
<dbReference type="AlphaFoldDB" id="A0A5D8QGK4"/>
<dbReference type="EMBL" id="VTPS01000006">
    <property type="protein sequence ID" value="TZE82378.1"/>
    <property type="molecule type" value="Genomic_DNA"/>
</dbReference>
<keyword evidence="8 9" id="KW-0472">Membrane</keyword>
<evidence type="ECO:0000313" key="12">
    <source>
        <dbReference type="EMBL" id="TZE82378.1"/>
    </source>
</evidence>
<reference evidence="12 13" key="1">
    <citation type="submission" date="2019-08" db="EMBL/GenBank/DDBJ databases">
        <title>Calorimonas adulescens gen. nov., sp. nov., an anaerobic thermophilic bacterium from Sakhalin hot spring.</title>
        <authorList>
            <person name="Khomyakova M.A."/>
            <person name="Merkel A.Y."/>
            <person name="Novikov A."/>
            <person name="Bonch-Osmolovskaya E.A."/>
            <person name="Slobodkin A.I."/>
        </authorList>
    </citation>
    <scope>NUCLEOTIDE SEQUENCE [LARGE SCALE GENOMIC DNA]</scope>
    <source>
        <strain evidence="12 13">A05MB</strain>
    </source>
</reference>
<dbReference type="Proteomes" id="UP000322976">
    <property type="component" value="Unassembled WGS sequence"/>
</dbReference>
<evidence type="ECO:0000256" key="3">
    <source>
        <dbReference type="ARBA" id="ARBA00022448"/>
    </source>
</evidence>
<comment type="caution">
    <text evidence="12">The sequence shown here is derived from an EMBL/GenBank/DDBJ whole genome shotgun (WGS) entry which is preliminary data.</text>
</comment>
<dbReference type="InterPro" id="IPR035277">
    <property type="entry name" value="MalF_N"/>
</dbReference>
<evidence type="ECO:0000259" key="11">
    <source>
        <dbReference type="PROSITE" id="PS50928"/>
    </source>
</evidence>
<dbReference type="PROSITE" id="PS50928">
    <property type="entry name" value="ABC_TM1"/>
    <property type="match status" value="1"/>
</dbReference>
<dbReference type="GO" id="GO:1990060">
    <property type="term" value="C:maltose transport complex"/>
    <property type="evidence" value="ECO:0007669"/>
    <property type="project" value="TreeGrafter"/>
</dbReference>
<evidence type="ECO:0000313" key="13">
    <source>
        <dbReference type="Proteomes" id="UP000322976"/>
    </source>
</evidence>
<keyword evidence="13" id="KW-1185">Reference proteome</keyword>
<dbReference type="RefSeq" id="WP_149544982.1">
    <property type="nucleotide sequence ID" value="NZ_VTPS01000006.1"/>
</dbReference>
<feature type="transmembrane region" description="Helical" evidence="9">
    <location>
        <begin position="159"/>
        <end position="182"/>
    </location>
</feature>
<feature type="transmembrane region" description="Helical" evidence="9">
    <location>
        <begin position="220"/>
        <end position="241"/>
    </location>
</feature>
<dbReference type="GO" id="GO:0042956">
    <property type="term" value="P:maltodextrin transmembrane transport"/>
    <property type="evidence" value="ECO:0007669"/>
    <property type="project" value="TreeGrafter"/>
</dbReference>
<feature type="domain" description="ABC transmembrane type-1" evidence="11">
    <location>
        <begin position="74"/>
        <end position="294"/>
    </location>
</feature>
<keyword evidence="5 10" id="KW-0762">Sugar transport</keyword>
<keyword evidence="6 9" id="KW-0812">Transmembrane</keyword>
<protein>
    <recommendedName>
        <fullName evidence="10">Maltose/maltodextrin transport system permease protein</fullName>
    </recommendedName>
</protein>
<dbReference type="InterPro" id="IPR000515">
    <property type="entry name" value="MetI-like"/>
</dbReference>
<keyword evidence="3 9" id="KW-0813">Transport</keyword>
<dbReference type="SUPFAM" id="SSF160964">
    <property type="entry name" value="MalF N-terminal region-like"/>
    <property type="match status" value="1"/>
</dbReference>
<evidence type="ECO:0000256" key="10">
    <source>
        <dbReference type="RuleBase" id="RU367050"/>
    </source>
</evidence>
<sequence length="305" mass="34719">MKRKNRGDGWTAYAYLSPALISMTVLSFFPILYTVYIAFTNFNLNHFKNYEFVGLKNFIYVLTGPFKNIFLSVFTWTLVFAIVSTVLCYVVGLILAVLLNNRNMWETNIYRAILIIPWALPGAIAVLTWSGLLNETYGGINLILSIFNISARPWMTDPFWARVGIIIANVWLGYPFMMNVCLGGLQAISPEMYEVADLDGATWWQKLTKITIPMLMPSSLPLLISTFAYNFNNFGTAYLIMQGMPPRLDTQFAGYTDILLTSSYKMTLQFNRYDLGAALSIIIFFIVGILSYINMRMTHAFEEVD</sequence>
<dbReference type="Pfam" id="PF00528">
    <property type="entry name" value="BPD_transp_1"/>
    <property type="match status" value="1"/>
</dbReference>
<gene>
    <name evidence="12" type="ORF">FWJ32_05050</name>
</gene>
<comment type="similarity">
    <text evidence="2 10">Belongs to the binding-protein-dependent transport system permease family. MalFG subfamily.</text>
</comment>
<comment type="function">
    <text evidence="10">Part of the ABC transporter complex MalEFGK involved in maltose/maltodextrin import. Probably responsible for the translocation of the substrate across the membrane.</text>
</comment>
<dbReference type="InterPro" id="IPR035906">
    <property type="entry name" value="MetI-like_sf"/>
</dbReference>
<comment type="subcellular location">
    <subcellularLocation>
        <location evidence="1 9">Cell membrane</location>
        <topology evidence="1 9">Multi-pass membrane protein</topology>
    </subcellularLocation>
</comment>
<evidence type="ECO:0000256" key="1">
    <source>
        <dbReference type="ARBA" id="ARBA00004651"/>
    </source>
</evidence>
<evidence type="ECO:0000256" key="9">
    <source>
        <dbReference type="RuleBase" id="RU363032"/>
    </source>
</evidence>
<evidence type="ECO:0000256" key="4">
    <source>
        <dbReference type="ARBA" id="ARBA00022475"/>
    </source>
</evidence>
<evidence type="ECO:0000256" key="7">
    <source>
        <dbReference type="ARBA" id="ARBA00022989"/>
    </source>
</evidence>
<evidence type="ECO:0000256" key="2">
    <source>
        <dbReference type="ARBA" id="ARBA00009047"/>
    </source>
</evidence>
<keyword evidence="4 10" id="KW-1003">Cell membrane</keyword>
<feature type="transmembrane region" description="Helical" evidence="9">
    <location>
        <begin position="12"/>
        <end position="39"/>
    </location>
</feature>
<dbReference type="GO" id="GO:0015423">
    <property type="term" value="F:ABC-type maltose transporter activity"/>
    <property type="evidence" value="ECO:0007669"/>
    <property type="project" value="TreeGrafter"/>
</dbReference>
<feature type="transmembrane region" description="Helical" evidence="9">
    <location>
        <begin position="112"/>
        <end position="132"/>
    </location>
</feature>
<comment type="caution">
    <text evidence="10">Lacks conserved residue(s) required for the propagation of feature annotation.</text>
</comment>
<accession>A0A5D8QGK4</accession>
<name>A0A5D8QGK4_9THEO</name>
<dbReference type="PANTHER" id="PTHR47314">
    <property type="entry name" value="MALTOSE/MALTODEXTRIN TRANSPORT SYSTEM PERMEASE PROTEIN MALF"/>
    <property type="match status" value="1"/>
</dbReference>
<proteinExistence type="inferred from homology"/>
<dbReference type="PANTHER" id="PTHR47314:SF1">
    <property type="entry name" value="MALTOSE_MALTODEXTRIN TRANSPORT SYSTEM PERMEASE PROTEIN MALF"/>
    <property type="match status" value="1"/>
</dbReference>
<evidence type="ECO:0000256" key="8">
    <source>
        <dbReference type="ARBA" id="ARBA00023136"/>
    </source>
</evidence>
<dbReference type="SUPFAM" id="SSF161098">
    <property type="entry name" value="MetI-like"/>
    <property type="match status" value="1"/>
</dbReference>
<evidence type="ECO:0000256" key="5">
    <source>
        <dbReference type="ARBA" id="ARBA00022597"/>
    </source>
</evidence>
<evidence type="ECO:0000256" key="6">
    <source>
        <dbReference type="ARBA" id="ARBA00022692"/>
    </source>
</evidence>
<organism evidence="12 13">
    <name type="scientific">Calorimonas adulescens</name>
    <dbReference type="NCBI Taxonomy" id="2606906"/>
    <lineage>
        <taxon>Bacteria</taxon>
        <taxon>Bacillati</taxon>
        <taxon>Bacillota</taxon>
        <taxon>Clostridia</taxon>
        <taxon>Thermoanaerobacterales</taxon>
        <taxon>Thermoanaerobacteraceae</taxon>
        <taxon>Calorimonas</taxon>
    </lineage>
</organism>
<feature type="transmembrane region" description="Helical" evidence="9">
    <location>
        <begin position="275"/>
        <end position="293"/>
    </location>
</feature>